<feature type="compositionally biased region" description="Polar residues" evidence="3">
    <location>
        <begin position="678"/>
        <end position="690"/>
    </location>
</feature>
<feature type="region of interest" description="Disordered" evidence="3">
    <location>
        <begin position="1"/>
        <end position="100"/>
    </location>
</feature>
<evidence type="ECO:0000259" key="6">
    <source>
        <dbReference type="Pfam" id="PF15612"/>
    </source>
</evidence>
<proteinExistence type="predicted"/>
<dbReference type="Pfam" id="PF02791">
    <property type="entry name" value="DDT"/>
    <property type="match status" value="1"/>
</dbReference>
<feature type="compositionally biased region" description="Pro residues" evidence="3">
    <location>
        <begin position="1"/>
        <end position="11"/>
    </location>
</feature>
<dbReference type="PANTHER" id="PTHR14296">
    <property type="entry name" value="REMODELING AND SPACING FACTOR 1"/>
    <property type="match status" value="1"/>
</dbReference>
<sequence length="963" mass="110301">MSRQPSPPPIPKNDRSSPETNPNSQNDTTAPQNDTAPTPPVPVNRSNRPSRACTIRAAARLYAAAAAAPSPGSKPKKKDQQLHKQQQQEEDESPQQKEQCSKIVTQLVEPPPPSQLPRWTLRSMWELASVLNFLHVFRPLLNISLEFSAEEFETALITPNDTLSDIHIPLLKHISYTVGDGSRLRFWHDVWCGDLPLRSQFPSLFQLARAPEATVADLCHFQESGREWQTPFAGLLQVGGCLRVAFFVWTSALGKILTTDNLRKRRVIIQDWCCMCKSSGETVNHLLLHCPVAWELWSMVWILFGITWVMPRGVVDLFNCWHGPRSKSEAGKIWKMTPHCLMWCIWQERNDRTFNGVEKSIPALKFHLLHILLSWAKAAHLDSSCSLSDMIDYCSAIPPVTRMALTRDTWVTVLCRKLRDWWHWVADGDLPIVASHGLEVEVYKTLDPGVRVVILKALCDIRVEQEDIRNYIDNSLKHGVQLSAFRKERIGGDSHGISYWYEDDPIVGHRLYREIRKVEVKKAKAKGSQVLHTASYLWETVATNFDEFQDVSEKLFTSKNRTEASLGKKLKIDMLPEIEKVHKRKERLLKKQHRQALLLDNFVSVDGLAPGRSLRDRKPVTYTFDDYDRSINEAIKITKYGIYHLDIWRKQPSPEPPLHRRESGKPEASANGRWSGPSHASQHVNFSAPSPTSPDFDDGQEEHKTDLDRSNRPRQRPQRYSARDFVEAVSDNDADFDSDDEIVGEAIYDDEYLRKRKERRKFSSSSEGDEEYHWDDENAEEEEEEEDDDDSLSISEDSDEPRKLRKLPGRTRRETKLRSVDELQAGLRRSKRATRNRINYRQYELSESETESMKPEKSNASDAHSDASENGEYSIESQDSDGNDNNNDQEMKVDQPVEDFTETAETVEKEQEQQPPEKSNSPGQDEIEGVRKRRFLDLNELAPGSGFDDGLNTVMKDEDTDDL</sequence>
<organism evidence="7">
    <name type="scientific">Fagus sylvatica</name>
    <name type="common">Beechnut</name>
    <dbReference type="NCBI Taxonomy" id="28930"/>
    <lineage>
        <taxon>Eukaryota</taxon>
        <taxon>Viridiplantae</taxon>
        <taxon>Streptophyta</taxon>
        <taxon>Embryophyta</taxon>
        <taxon>Tracheophyta</taxon>
        <taxon>Spermatophyta</taxon>
        <taxon>Magnoliopsida</taxon>
        <taxon>eudicotyledons</taxon>
        <taxon>Gunneridae</taxon>
        <taxon>Pentapetalae</taxon>
        <taxon>rosids</taxon>
        <taxon>fabids</taxon>
        <taxon>Fagales</taxon>
        <taxon>Fagaceae</taxon>
        <taxon>Fagus</taxon>
    </lineage>
</organism>
<dbReference type="GO" id="GO:0031213">
    <property type="term" value="C:RSF complex"/>
    <property type="evidence" value="ECO:0007669"/>
    <property type="project" value="InterPro"/>
</dbReference>
<dbReference type="InterPro" id="IPR026960">
    <property type="entry name" value="RVT-Znf"/>
</dbReference>
<feature type="domain" description="DDT" evidence="4">
    <location>
        <begin position="129"/>
        <end position="174"/>
    </location>
</feature>
<evidence type="ECO:0000256" key="3">
    <source>
        <dbReference type="SAM" id="MobiDB-lite"/>
    </source>
</evidence>
<reference evidence="7" key="1">
    <citation type="submission" date="2018-02" db="EMBL/GenBank/DDBJ databases">
        <authorList>
            <person name="Cohen D.B."/>
            <person name="Kent A.D."/>
        </authorList>
    </citation>
    <scope>NUCLEOTIDE SEQUENCE</scope>
</reference>
<feature type="region of interest" description="Disordered" evidence="3">
    <location>
        <begin position="754"/>
        <end position="963"/>
    </location>
</feature>
<feature type="domain" description="Reverse transcriptase zinc-binding" evidence="5">
    <location>
        <begin position="241"/>
        <end position="297"/>
    </location>
</feature>
<keyword evidence="2" id="KW-0539">Nucleus</keyword>
<dbReference type="GO" id="GO:0006355">
    <property type="term" value="P:regulation of DNA-templated transcription"/>
    <property type="evidence" value="ECO:0007669"/>
    <property type="project" value="InterPro"/>
</dbReference>
<evidence type="ECO:0000256" key="2">
    <source>
        <dbReference type="ARBA" id="ARBA00023242"/>
    </source>
</evidence>
<accession>A0A2N9G750</accession>
<comment type="subcellular location">
    <subcellularLocation>
        <location evidence="1">Nucleus</location>
    </subcellularLocation>
</comment>
<protein>
    <recommendedName>
        <fullName evidence="8">DDT domain-containing protein</fullName>
    </recommendedName>
</protein>
<feature type="region of interest" description="Disordered" evidence="3">
    <location>
        <begin position="653"/>
        <end position="742"/>
    </location>
</feature>
<dbReference type="InterPro" id="IPR018501">
    <property type="entry name" value="DDT_dom"/>
</dbReference>
<feature type="compositionally biased region" description="Acidic residues" evidence="3">
    <location>
        <begin position="767"/>
        <end position="799"/>
    </location>
</feature>
<dbReference type="InterPro" id="IPR028942">
    <property type="entry name" value="WHIM1_dom"/>
</dbReference>
<feature type="compositionally biased region" description="Basic and acidic residues" evidence="3">
    <location>
        <begin position="851"/>
        <end position="867"/>
    </location>
</feature>
<feature type="compositionally biased region" description="Acidic residues" evidence="3">
    <location>
        <begin position="730"/>
        <end position="742"/>
    </location>
</feature>
<evidence type="ECO:0000259" key="4">
    <source>
        <dbReference type="Pfam" id="PF02791"/>
    </source>
</evidence>
<evidence type="ECO:0000259" key="5">
    <source>
        <dbReference type="Pfam" id="PF13966"/>
    </source>
</evidence>
<feature type="compositionally biased region" description="Basic and acidic residues" evidence="3">
    <location>
        <begin position="811"/>
        <end position="821"/>
    </location>
</feature>
<feature type="compositionally biased region" description="Basic and acidic residues" evidence="3">
    <location>
        <begin position="701"/>
        <end position="711"/>
    </location>
</feature>
<feature type="domain" description="WHIM1" evidence="6">
    <location>
        <begin position="443"/>
        <end position="473"/>
    </location>
</feature>
<dbReference type="InterPro" id="IPR028938">
    <property type="entry name" value="Rsf1-like"/>
</dbReference>
<feature type="compositionally biased region" description="Polar residues" evidence="3">
    <location>
        <begin position="18"/>
        <end position="36"/>
    </location>
</feature>
<name>A0A2N9G750_FAGSY</name>
<evidence type="ECO:0000313" key="7">
    <source>
        <dbReference type="EMBL" id="SPC95041.1"/>
    </source>
</evidence>
<feature type="compositionally biased region" description="Low complexity" evidence="3">
    <location>
        <begin position="56"/>
        <end position="68"/>
    </location>
</feature>
<gene>
    <name evidence="7" type="ORF">FSB_LOCUS22923</name>
</gene>
<evidence type="ECO:0000256" key="1">
    <source>
        <dbReference type="ARBA" id="ARBA00004123"/>
    </source>
</evidence>
<dbReference type="EMBL" id="OIVN01001535">
    <property type="protein sequence ID" value="SPC95041.1"/>
    <property type="molecule type" value="Genomic_DNA"/>
</dbReference>
<dbReference type="AlphaFoldDB" id="A0A2N9G750"/>
<evidence type="ECO:0008006" key="8">
    <source>
        <dbReference type="Google" id="ProtNLM"/>
    </source>
</evidence>
<dbReference type="Pfam" id="PF13966">
    <property type="entry name" value="zf-RVT"/>
    <property type="match status" value="1"/>
</dbReference>
<dbReference type="Pfam" id="PF15612">
    <property type="entry name" value="WHIM1"/>
    <property type="match status" value="1"/>
</dbReference>
<dbReference type="PANTHER" id="PTHR14296:SF3">
    <property type="entry name" value="DIKAR, ISOFORM F"/>
    <property type="match status" value="1"/>
</dbReference>